<dbReference type="OrthoDB" id="8872210at2"/>
<gene>
    <name evidence="3" type="ORF">DEM34_04375</name>
</gene>
<keyword evidence="4" id="KW-1185">Reference proteome</keyword>
<proteinExistence type="predicted"/>
<comment type="caution">
    <text evidence="3">The sequence shown here is derived from an EMBL/GenBank/DDBJ whole genome shotgun (WGS) entry which is preliminary data.</text>
</comment>
<organism evidence="3 4">
    <name type="scientific">Sediminicurvatus halobius</name>
    <dbReference type="NCBI Taxonomy" id="2182432"/>
    <lineage>
        <taxon>Bacteria</taxon>
        <taxon>Pseudomonadati</taxon>
        <taxon>Pseudomonadota</taxon>
        <taxon>Gammaproteobacteria</taxon>
        <taxon>Chromatiales</taxon>
        <taxon>Ectothiorhodospiraceae</taxon>
        <taxon>Sediminicurvatus</taxon>
    </lineage>
</organism>
<dbReference type="Gene3D" id="3.90.1300.10">
    <property type="entry name" value="Amidase signature (AS) domain"/>
    <property type="match status" value="1"/>
</dbReference>
<dbReference type="InterPro" id="IPR036928">
    <property type="entry name" value="AS_sf"/>
</dbReference>
<dbReference type="Pfam" id="PF01425">
    <property type="entry name" value="Amidase"/>
    <property type="match status" value="1"/>
</dbReference>
<dbReference type="Proteomes" id="UP000245474">
    <property type="component" value="Unassembled WGS sequence"/>
</dbReference>
<dbReference type="InterPro" id="IPR023631">
    <property type="entry name" value="Amidase_dom"/>
</dbReference>
<evidence type="ECO:0000259" key="2">
    <source>
        <dbReference type="Pfam" id="PF01425"/>
    </source>
</evidence>
<dbReference type="GO" id="GO:0003824">
    <property type="term" value="F:catalytic activity"/>
    <property type="evidence" value="ECO:0007669"/>
    <property type="project" value="InterPro"/>
</dbReference>
<feature type="domain" description="Amidase" evidence="2">
    <location>
        <begin position="26"/>
        <end position="414"/>
    </location>
</feature>
<evidence type="ECO:0000256" key="1">
    <source>
        <dbReference type="SAM" id="MobiDB-lite"/>
    </source>
</evidence>
<dbReference type="InterPro" id="IPR000120">
    <property type="entry name" value="Amidase"/>
</dbReference>
<dbReference type="PANTHER" id="PTHR11895">
    <property type="entry name" value="TRANSAMIDASE"/>
    <property type="match status" value="1"/>
</dbReference>
<feature type="region of interest" description="Disordered" evidence="1">
    <location>
        <begin position="131"/>
        <end position="150"/>
    </location>
</feature>
<accession>A0A2U2N626</accession>
<reference evidence="3 4" key="1">
    <citation type="submission" date="2018-05" db="EMBL/GenBank/DDBJ databases">
        <title>Spiribacter halobius sp. nov., a moderately halophilic bacterium isolated from marine solar saltern.</title>
        <authorList>
            <person name="Zheng W.-S."/>
            <person name="Lu D.-C."/>
            <person name="Du Z.-J."/>
        </authorList>
    </citation>
    <scope>NUCLEOTIDE SEQUENCE [LARGE SCALE GENOMIC DNA]</scope>
    <source>
        <strain evidence="3 4">E85</strain>
    </source>
</reference>
<evidence type="ECO:0000313" key="3">
    <source>
        <dbReference type="EMBL" id="PWG64570.1"/>
    </source>
</evidence>
<name>A0A2U2N626_9GAMM</name>
<dbReference type="EMBL" id="QFFI01000005">
    <property type="protein sequence ID" value="PWG64570.1"/>
    <property type="molecule type" value="Genomic_DNA"/>
</dbReference>
<dbReference type="SUPFAM" id="SSF75304">
    <property type="entry name" value="Amidase signature (AS) enzymes"/>
    <property type="match status" value="1"/>
</dbReference>
<dbReference type="RefSeq" id="WP_109676656.1">
    <property type="nucleotide sequence ID" value="NZ_CP086615.1"/>
</dbReference>
<dbReference type="PANTHER" id="PTHR11895:SF151">
    <property type="entry name" value="GLUTAMYL-TRNA(GLN) AMIDOTRANSFERASE SUBUNIT A"/>
    <property type="match status" value="1"/>
</dbReference>
<sequence length="427" mass="45062">MNTHNRLTATMAAARIARGELTSEALVEACLERIEAREPDVAAWACLDPEHALRQARERDREAPRGPLHGIPVAFKDIIDTADLPTACGSPLYRGRQPVTDAACVARARAAGAVVLGKTVTTEFAGRYAGRTANPHDRRHSPGGSSSGSAAAVADGMVPLAIGSQTLGSVIRPAAYCGVRAYKPTFGLLSFVGVKHFAESFDTLGLMARSVEDLQAFRAALTGGRCGPAEGAGAPPRIALCRTPYWDEVSPRGRECLESAAARLADAGAAVTELTLPAGFAEIVPALWQAVRYEAADALLAERVAGERAISRTMRELLDEGAGIAQADHLRSLATLEAARREIGGLLEGVDIVLAPSAPGEAPEGLQDTGSPTYNALWHALELPAVNLPAGTGERDLPLGVQLVARRYDDDALLRHARWCEARLSPV</sequence>
<protein>
    <submittedName>
        <fullName evidence="3">Amidase</fullName>
    </submittedName>
</protein>
<dbReference type="AlphaFoldDB" id="A0A2U2N626"/>
<evidence type="ECO:0000313" key="4">
    <source>
        <dbReference type="Proteomes" id="UP000245474"/>
    </source>
</evidence>